<name>A0A1E5XUK1_9HYPH</name>
<dbReference type="OrthoDB" id="8378722at2"/>
<comment type="caution">
    <text evidence="1">The sequence shown here is derived from an EMBL/GenBank/DDBJ whole genome shotgun (WGS) entry which is preliminary data.</text>
</comment>
<evidence type="ECO:0000313" key="1">
    <source>
        <dbReference type="EMBL" id="OEO32245.1"/>
    </source>
</evidence>
<dbReference type="EMBL" id="LAJE02000080">
    <property type="protein sequence ID" value="OEO32245.1"/>
    <property type="molecule type" value="Genomic_DNA"/>
</dbReference>
<dbReference type="Proteomes" id="UP000095463">
    <property type="component" value="Unassembled WGS sequence"/>
</dbReference>
<reference evidence="1 2" key="1">
    <citation type="journal article" date="2015" name="Genome Announc.">
        <title>Genome Assemblies of Three Soil-Associated Devosia species: D. insulae, D. limi, and D. soli.</title>
        <authorList>
            <person name="Hassan Y.I."/>
            <person name="Lepp D."/>
            <person name="Zhou T."/>
        </authorList>
    </citation>
    <scope>NUCLEOTIDE SEQUENCE [LARGE SCALE GENOMIC DNA]</scope>
    <source>
        <strain evidence="1 2">DS-56</strain>
    </source>
</reference>
<accession>A0A1E5XUK1</accession>
<sequence>MSSTERITFRFPFMLAGLDRPHHPGTFDLITEREALDVSWPAFRLSMTILLTEAGGVEAVPITRDELDAALRRDSEQR</sequence>
<protein>
    <submittedName>
        <fullName evidence="1">Uncharacterized protein</fullName>
    </submittedName>
</protein>
<gene>
    <name evidence="1" type="ORF">VW23_012440</name>
</gene>
<dbReference type="AlphaFoldDB" id="A0A1E5XUK1"/>
<dbReference type="RefSeq" id="WP_069908582.1">
    <property type="nucleotide sequence ID" value="NZ_LAJE02000080.1"/>
</dbReference>
<organism evidence="1 2">
    <name type="scientific">Devosia insulae DS-56</name>
    <dbReference type="NCBI Taxonomy" id="1116389"/>
    <lineage>
        <taxon>Bacteria</taxon>
        <taxon>Pseudomonadati</taxon>
        <taxon>Pseudomonadota</taxon>
        <taxon>Alphaproteobacteria</taxon>
        <taxon>Hyphomicrobiales</taxon>
        <taxon>Devosiaceae</taxon>
        <taxon>Devosia</taxon>
    </lineage>
</organism>
<evidence type="ECO:0000313" key="2">
    <source>
        <dbReference type="Proteomes" id="UP000095463"/>
    </source>
</evidence>
<proteinExistence type="predicted"/>
<keyword evidence="2" id="KW-1185">Reference proteome</keyword>